<name>A0ABS7CER9_9BACL</name>
<comment type="caution">
    <text evidence="1">The sequence shown here is derived from an EMBL/GenBank/DDBJ whole genome shotgun (WGS) entry which is preliminary data.</text>
</comment>
<dbReference type="EMBL" id="JAHZIK010001642">
    <property type="protein sequence ID" value="MBW7459435.1"/>
    <property type="molecule type" value="Genomic_DNA"/>
</dbReference>
<feature type="non-terminal residue" evidence="1">
    <location>
        <position position="238"/>
    </location>
</feature>
<evidence type="ECO:0000313" key="2">
    <source>
        <dbReference type="Proteomes" id="UP001519887"/>
    </source>
</evidence>
<accession>A0ABS7CER9</accession>
<evidence type="ECO:0000313" key="1">
    <source>
        <dbReference type="EMBL" id="MBW7459435.1"/>
    </source>
</evidence>
<keyword evidence="2" id="KW-1185">Reference proteome</keyword>
<reference evidence="1 2" key="1">
    <citation type="submission" date="2021-07" db="EMBL/GenBank/DDBJ databases">
        <title>Paenibacillus radiodurans sp. nov., isolated from the southeastern edge of Tengger Desert.</title>
        <authorList>
            <person name="Zhang G."/>
        </authorList>
    </citation>
    <scope>NUCLEOTIDE SEQUENCE [LARGE SCALE GENOMIC DNA]</scope>
    <source>
        <strain evidence="1 2">CCM 7311</strain>
    </source>
</reference>
<dbReference type="InterPro" id="IPR032466">
    <property type="entry name" value="Metal_Hydrolase"/>
</dbReference>
<protein>
    <submittedName>
        <fullName evidence="1">Amidohydrolase</fullName>
    </submittedName>
</protein>
<gene>
    <name evidence="1" type="ORF">K0U00_35805</name>
</gene>
<dbReference type="Proteomes" id="UP001519887">
    <property type="component" value="Unassembled WGS sequence"/>
</dbReference>
<organism evidence="1 2">
    <name type="scientific">Paenibacillus sepulcri</name>
    <dbReference type="NCBI Taxonomy" id="359917"/>
    <lineage>
        <taxon>Bacteria</taxon>
        <taxon>Bacillati</taxon>
        <taxon>Bacillota</taxon>
        <taxon>Bacilli</taxon>
        <taxon>Bacillales</taxon>
        <taxon>Paenibacillaceae</taxon>
        <taxon>Paenibacillus</taxon>
    </lineage>
</organism>
<proteinExistence type="predicted"/>
<dbReference type="Gene3D" id="3.20.20.140">
    <property type="entry name" value="Metal-dependent hydrolases"/>
    <property type="match status" value="1"/>
</dbReference>
<sequence>MNYAADAYSHIGLPRYGGIEDFVNNMKRFGLRKSVMVLFNAVPEFASLFAGIRDYPESIRGVGIPFGQTPEQRMELVLLQLQAGVIGIRMEAGEALGNPDILKLLGEQGKWAFALTPFQSEELTRIYLDWLEQYPAGRIASPHLLYTEAASAGFRDRPSVKELLGHPRFHAIFSRHGGHGSALPYPHRDFLPWMSFVLEWAGYERTMWGSEYPVIYSRNETMPACISWLAEIGAGLSE</sequence>
<dbReference type="SUPFAM" id="SSF51556">
    <property type="entry name" value="Metallo-dependent hydrolases"/>
    <property type="match status" value="1"/>
</dbReference>